<evidence type="ECO:0000313" key="4">
    <source>
        <dbReference type="Proteomes" id="UP001153069"/>
    </source>
</evidence>
<gene>
    <name evidence="3" type="ORF">SEMRO_140_G065590.1</name>
</gene>
<dbReference type="Gene3D" id="3.40.525.10">
    <property type="entry name" value="CRAL-TRIO lipid binding domain"/>
    <property type="match status" value="1"/>
</dbReference>
<dbReference type="SUPFAM" id="SSF52087">
    <property type="entry name" value="CRAL/TRIO domain"/>
    <property type="match status" value="1"/>
</dbReference>
<organism evidence="3 4">
    <name type="scientific">Seminavis robusta</name>
    <dbReference type="NCBI Taxonomy" id="568900"/>
    <lineage>
        <taxon>Eukaryota</taxon>
        <taxon>Sar</taxon>
        <taxon>Stramenopiles</taxon>
        <taxon>Ochrophyta</taxon>
        <taxon>Bacillariophyta</taxon>
        <taxon>Bacillariophyceae</taxon>
        <taxon>Bacillariophycidae</taxon>
        <taxon>Naviculales</taxon>
        <taxon>Naviculaceae</taxon>
        <taxon>Seminavis</taxon>
    </lineage>
</organism>
<accession>A0A9N8H7V6</accession>
<feature type="domain" description="CRAL-TRIO" evidence="2">
    <location>
        <begin position="170"/>
        <end position="265"/>
    </location>
</feature>
<feature type="region of interest" description="Disordered" evidence="1">
    <location>
        <begin position="1"/>
        <end position="50"/>
    </location>
</feature>
<dbReference type="AlphaFoldDB" id="A0A9N8H7V6"/>
<dbReference type="Pfam" id="PF00650">
    <property type="entry name" value="CRAL_TRIO"/>
    <property type="match status" value="1"/>
</dbReference>
<dbReference type="InterPro" id="IPR001251">
    <property type="entry name" value="CRAL-TRIO_dom"/>
</dbReference>
<evidence type="ECO:0000256" key="1">
    <source>
        <dbReference type="SAM" id="MobiDB-lite"/>
    </source>
</evidence>
<evidence type="ECO:0000313" key="3">
    <source>
        <dbReference type="EMBL" id="CAB9502585.1"/>
    </source>
</evidence>
<protein>
    <recommendedName>
        <fullName evidence="2">CRAL-TRIO domain-containing protein</fullName>
    </recommendedName>
</protein>
<keyword evidence="4" id="KW-1185">Reference proteome</keyword>
<reference evidence="3" key="1">
    <citation type="submission" date="2020-06" db="EMBL/GenBank/DDBJ databases">
        <authorList>
            <consortium name="Plant Systems Biology data submission"/>
        </authorList>
    </citation>
    <scope>NUCLEOTIDE SEQUENCE</scope>
    <source>
        <strain evidence="3">D6</strain>
    </source>
</reference>
<dbReference type="Proteomes" id="UP001153069">
    <property type="component" value="Unassembled WGS sequence"/>
</dbReference>
<proteinExistence type="predicted"/>
<comment type="caution">
    <text evidence="3">The sequence shown here is derived from an EMBL/GenBank/DDBJ whole genome shotgun (WGS) entry which is preliminary data.</text>
</comment>
<sequence length="324" mass="36435">MENDNRAEVPVPLVVAAQEDGDDDRPAAAAADGPPRNPMGPHGVGRMELSSESREFSQAWNLVNALLVETEPKQTPLKSDFEYVQFAIAEPTDVEAALERISMLQHFRSEHRIQDTVHDGVMAVLEAMTLFPGFLLSLSFTSTDTAGEHYTLAMDSAKLNARLLARPDGHPKAALAKAMYYILQAANPDLEAMRQGLLCFIECNGFDWKKHLTVALFQETHNDIVLFYPTRWYQANHFHTGFFYNMVMAMGRPFLSEQLRQKIRMGCVSPAGRLNRIYLQPNLHTANERFLGRLNDALHRRYANEVSFVLRPPDSSNDDGNGDD</sequence>
<evidence type="ECO:0000259" key="2">
    <source>
        <dbReference type="Pfam" id="PF00650"/>
    </source>
</evidence>
<dbReference type="InterPro" id="IPR036865">
    <property type="entry name" value="CRAL-TRIO_dom_sf"/>
</dbReference>
<dbReference type="EMBL" id="CAICTM010000139">
    <property type="protein sequence ID" value="CAB9502585.1"/>
    <property type="molecule type" value="Genomic_DNA"/>
</dbReference>
<name>A0A9N8H7V6_9STRA</name>